<name>E6PD80_9ZZZZ</name>
<comment type="caution">
    <text evidence="1">The sequence shown here is derived from an EMBL/GenBank/DDBJ whole genome shotgun (WGS) entry which is preliminary data.</text>
</comment>
<protein>
    <submittedName>
        <fullName evidence="1">3-dehydroquinate synthase</fullName>
        <ecNumber evidence="1">4.2.3.4</ecNumber>
    </submittedName>
</protein>
<sequence>MQERSLVGFRKANFVRKEDGIQMRLKIKAEYLFAVGGNEAIC</sequence>
<accession>E6PD80</accession>
<evidence type="ECO:0000313" key="1">
    <source>
        <dbReference type="EMBL" id="CBH74432.1"/>
    </source>
</evidence>
<gene>
    <name evidence="1" type="ORF">CARN1_2319</name>
</gene>
<organism evidence="1">
    <name type="scientific">mine drainage metagenome</name>
    <dbReference type="NCBI Taxonomy" id="410659"/>
    <lineage>
        <taxon>unclassified sequences</taxon>
        <taxon>metagenomes</taxon>
        <taxon>ecological metagenomes</taxon>
    </lineage>
</organism>
<keyword evidence="1" id="KW-0456">Lyase</keyword>
<dbReference type="EMBL" id="CABL01000001">
    <property type="protein sequence ID" value="CBH74432.1"/>
    <property type="molecule type" value="Genomic_DNA"/>
</dbReference>
<reference evidence="1" key="1">
    <citation type="submission" date="2009-10" db="EMBL/GenBank/DDBJ databases">
        <title>Diversity of trophic interactions inside an arsenic-rich microbial ecosystem.</title>
        <authorList>
            <person name="Bertin P.N."/>
            <person name="Heinrich-Salmeron A."/>
            <person name="Pelletier E."/>
            <person name="Goulhen-Chollet F."/>
            <person name="Arsene-Ploetze F."/>
            <person name="Gallien S."/>
            <person name="Calteau A."/>
            <person name="Vallenet D."/>
            <person name="Casiot C."/>
            <person name="Chane-Woon-Ming B."/>
            <person name="Giloteaux L."/>
            <person name="Barakat M."/>
            <person name="Bonnefoy V."/>
            <person name="Bruneel O."/>
            <person name="Chandler M."/>
            <person name="Cleiss J."/>
            <person name="Duran R."/>
            <person name="Elbaz-Poulichet F."/>
            <person name="Fonknechten N."/>
            <person name="Lauga B."/>
            <person name="Mornico D."/>
            <person name="Ortet P."/>
            <person name="Schaeffer C."/>
            <person name="Siguier P."/>
            <person name="Alexander Thil Smith A."/>
            <person name="Van Dorsselaer A."/>
            <person name="Weissenbach J."/>
            <person name="Medigue C."/>
            <person name="Le Paslier D."/>
        </authorList>
    </citation>
    <scope>NUCLEOTIDE SEQUENCE</scope>
</reference>
<proteinExistence type="predicted"/>
<dbReference type="AlphaFoldDB" id="E6PD80"/>
<dbReference type="EC" id="4.2.3.4" evidence="1"/>
<dbReference type="GO" id="GO:0003856">
    <property type="term" value="F:3-dehydroquinate synthase activity"/>
    <property type="evidence" value="ECO:0007669"/>
    <property type="project" value="UniProtKB-EC"/>
</dbReference>